<dbReference type="AlphaFoldDB" id="A0A1R2BDN2"/>
<reference evidence="1 2" key="1">
    <citation type="submission" date="2016-11" db="EMBL/GenBank/DDBJ databases">
        <title>The macronuclear genome of Stentor coeruleus: a giant cell with tiny introns.</title>
        <authorList>
            <person name="Slabodnick M."/>
            <person name="Ruby J.G."/>
            <person name="Reiff S.B."/>
            <person name="Swart E.C."/>
            <person name="Gosai S."/>
            <person name="Prabakaran S."/>
            <person name="Witkowska E."/>
            <person name="Larue G.E."/>
            <person name="Fisher S."/>
            <person name="Freeman R.M."/>
            <person name="Gunawardena J."/>
            <person name="Chu W."/>
            <person name="Stover N.A."/>
            <person name="Gregory B.D."/>
            <person name="Nowacki M."/>
            <person name="Derisi J."/>
            <person name="Roy S.W."/>
            <person name="Marshall W.F."/>
            <person name="Sood P."/>
        </authorList>
    </citation>
    <scope>NUCLEOTIDE SEQUENCE [LARGE SCALE GENOMIC DNA]</scope>
    <source>
        <strain evidence="1">WM001</strain>
    </source>
</reference>
<accession>A0A1R2BDN2</accession>
<gene>
    <name evidence="1" type="ORF">SteCoe_26120</name>
</gene>
<proteinExistence type="predicted"/>
<sequence>MGSCAIRQNRKSSGFKLTNATEIKETQRIHPKITSLEARHLILKNKDAKAPILNLCINPLYLKRTLNITL</sequence>
<evidence type="ECO:0000313" key="2">
    <source>
        <dbReference type="Proteomes" id="UP000187209"/>
    </source>
</evidence>
<comment type="caution">
    <text evidence="1">The sequence shown here is derived from an EMBL/GenBank/DDBJ whole genome shotgun (WGS) entry which is preliminary data.</text>
</comment>
<dbReference type="Proteomes" id="UP000187209">
    <property type="component" value="Unassembled WGS sequence"/>
</dbReference>
<evidence type="ECO:0000313" key="1">
    <source>
        <dbReference type="EMBL" id="OMJ74867.1"/>
    </source>
</evidence>
<organism evidence="1 2">
    <name type="scientific">Stentor coeruleus</name>
    <dbReference type="NCBI Taxonomy" id="5963"/>
    <lineage>
        <taxon>Eukaryota</taxon>
        <taxon>Sar</taxon>
        <taxon>Alveolata</taxon>
        <taxon>Ciliophora</taxon>
        <taxon>Postciliodesmatophora</taxon>
        <taxon>Heterotrichea</taxon>
        <taxon>Heterotrichida</taxon>
        <taxon>Stentoridae</taxon>
        <taxon>Stentor</taxon>
    </lineage>
</organism>
<dbReference type="EMBL" id="MPUH01000724">
    <property type="protein sequence ID" value="OMJ74867.1"/>
    <property type="molecule type" value="Genomic_DNA"/>
</dbReference>
<protein>
    <submittedName>
        <fullName evidence="1">Uncharacterized protein</fullName>
    </submittedName>
</protein>
<name>A0A1R2BDN2_9CILI</name>
<keyword evidence="2" id="KW-1185">Reference proteome</keyword>